<comment type="cofactor">
    <cofactor evidence="1">
        <name>Zn(2+)</name>
        <dbReference type="ChEBI" id="CHEBI:29105"/>
    </cofactor>
</comment>
<dbReference type="PROSITE" id="PS51272">
    <property type="entry name" value="SLH"/>
    <property type="match status" value="1"/>
</dbReference>
<evidence type="ECO:0000256" key="7">
    <source>
        <dbReference type="ARBA" id="ARBA00023049"/>
    </source>
</evidence>
<name>A0A1X7IUD0_9BACL</name>
<evidence type="ECO:0000313" key="11">
    <source>
        <dbReference type="Proteomes" id="UP000193834"/>
    </source>
</evidence>
<keyword evidence="11" id="KW-1185">Reference proteome</keyword>
<evidence type="ECO:0000256" key="3">
    <source>
        <dbReference type="ARBA" id="ARBA00022670"/>
    </source>
</evidence>
<dbReference type="PANTHER" id="PTHR11733">
    <property type="entry name" value="ZINC METALLOPROTEASE FAMILY M13 NEPRILYSIN-RELATED"/>
    <property type="match status" value="1"/>
</dbReference>
<dbReference type="Proteomes" id="UP000193834">
    <property type="component" value="Unassembled WGS sequence"/>
</dbReference>
<dbReference type="InterPro" id="IPR008753">
    <property type="entry name" value="Peptidase_M13_N"/>
</dbReference>
<dbReference type="PRINTS" id="PR00786">
    <property type="entry name" value="NEPRILYSIN"/>
</dbReference>
<feature type="domain" description="SLH" evidence="9">
    <location>
        <begin position="97"/>
        <end position="160"/>
    </location>
</feature>
<keyword evidence="7" id="KW-0482">Metalloprotease</keyword>
<dbReference type="InterPro" id="IPR001119">
    <property type="entry name" value="SLH_dom"/>
</dbReference>
<dbReference type="CDD" id="cd08662">
    <property type="entry name" value="M13"/>
    <property type="match status" value="1"/>
</dbReference>
<comment type="similarity">
    <text evidence="2">Belongs to the peptidase M13 family.</text>
</comment>
<dbReference type="InterPro" id="IPR018497">
    <property type="entry name" value="Peptidase_M13_C"/>
</dbReference>
<dbReference type="InterPro" id="IPR042089">
    <property type="entry name" value="Peptidase_M13_dom_2"/>
</dbReference>
<dbReference type="InterPro" id="IPR024079">
    <property type="entry name" value="MetalloPept_cat_dom_sf"/>
</dbReference>
<dbReference type="GO" id="GO:0005886">
    <property type="term" value="C:plasma membrane"/>
    <property type="evidence" value="ECO:0007669"/>
    <property type="project" value="TreeGrafter"/>
</dbReference>
<evidence type="ECO:0000256" key="8">
    <source>
        <dbReference type="SAM" id="SignalP"/>
    </source>
</evidence>
<evidence type="ECO:0000256" key="1">
    <source>
        <dbReference type="ARBA" id="ARBA00001947"/>
    </source>
</evidence>
<evidence type="ECO:0000313" key="10">
    <source>
        <dbReference type="EMBL" id="SMG18440.1"/>
    </source>
</evidence>
<evidence type="ECO:0000259" key="9">
    <source>
        <dbReference type="PROSITE" id="PS51272"/>
    </source>
</evidence>
<keyword evidence="3" id="KW-0645">Protease</keyword>
<evidence type="ECO:0000256" key="6">
    <source>
        <dbReference type="ARBA" id="ARBA00022833"/>
    </source>
</evidence>
<dbReference type="GO" id="GO:0004222">
    <property type="term" value="F:metalloendopeptidase activity"/>
    <property type="evidence" value="ECO:0007669"/>
    <property type="project" value="InterPro"/>
</dbReference>
<dbReference type="Pfam" id="PF01431">
    <property type="entry name" value="Peptidase_M13"/>
    <property type="match status" value="1"/>
</dbReference>
<dbReference type="GO" id="GO:0046872">
    <property type="term" value="F:metal ion binding"/>
    <property type="evidence" value="ECO:0007669"/>
    <property type="project" value="UniProtKB-KW"/>
</dbReference>
<dbReference type="GO" id="GO:0016485">
    <property type="term" value="P:protein processing"/>
    <property type="evidence" value="ECO:0007669"/>
    <property type="project" value="TreeGrafter"/>
</dbReference>
<dbReference type="PANTHER" id="PTHR11733:SF167">
    <property type="entry name" value="FI17812P1-RELATED"/>
    <property type="match status" value="1"/>
</dbReference>
<reference evidence="10 11" key="1">
    <citation type="submission" date="2017-04" db="EMBL/GenBank/DDBJ databases">
        <authorList>
            <person name="Afonso C.L."/>
            <person name="Miller P.J."/>
            <person name="Scott M.A."/>
            <person name="Spackman E."/>
            <person name="Goraichik I."/>
            <person name="Dimitrov K.M."/>
            <person name="Suarez D.L."/>
            <person name="Swayne D.E."/>
        </authorList>
    </citation>
    <scope>NUCLEOTIDE SEQUENCE [LARGE SCALE GENOMIC DNA]</scope>
    <source>
        <strain evidence="10 11">11</strain>
    </source>
</reference>
<protein>
    <submittedName>
        <fullName evidence="10">Putative endopeptidase</fullName>
    </submittedName>
</protein>
<keyword evidence="5" id="KW-0378">Hydrolase</keyword>
<evidence type="ECO:0000256" key="5">
    <source>
        <dbReference type="ARBA" id="ARBA00022801"/>
    </source>
</evidence>
<evidence type="ECO:0000256" key="2">
    <source>
        <dbReference type="ARBA" id="ARBA00007357"/>
    </source>
</evidence>
<dbReference type="EMBL" id="FXAZ01000001">
    <property type="protein sequence ID" value="SMG18440.1"/>
    <property type="molecule type" value="Genomic_DNA"/>
</dbReference>
<keyword evidence="6" id="KW-0862">Zinc</keyword>
<organism evidence="10 11">
    <name type="scientific">Paenibacillus aquistagni</name>
    <dbReference type="NCBI Taxonomy" id="1852522"/>
    <lineage>
        <taxon>Bacteria</taxon>
        <taxon>Bacillati</taxon>
        <taxon>Bacillota</taxon>
        <taxon>Bacilli</taxon>
        <taxon>Bacillales</taxon>
        <taxon>Paenibacillaceae</taxon>
        <taxon>Paenibacillus</taxon>
    </lineage>
</organism>
<sequence length="783" mass="87034">MKRFSLVLALMLMLMSMPVTALAQEAEQGLTRGEVADYLLLAADDYTPGLTKEDLVKGYGNGQHLEDQRVTRIEALIMLSRAFPKLSSPKGNDLRIGKVNGMFTDVPSWAKEEIARLSSAGILLGYPDGTIGRSDRITQGQLEALTKRIYALQGTNAGDDFYEYVNKKWLNESVIEAGEPMNGAFVELVRQNEKNIKNIVDDLLQTKHSPGSKEQKITDFYTTALDLEHRNEQGIAPIQGYLDAIEKAGTLDELFAANLKLEKEANFGSLASFGVMADAKNSSVNALYFSGIATGMDKNSYLSGDERKKQIYLKYLTKLFVLAGDKEAQAKKQAEAVYAMEKELAAASLDVHEQGDVNKYYNPYTMEQFAALYPSFAMTKLMKETGLGQTDKVIVTDVGLAKKSAEYLSSSHVDVLKSYMKASLLMKASTMLTDELAQAAKAFTAEMYGVEGEKSQQDIALQLTTSTLSDLLGEIYAEAYFSKEAKQDVESMVKQFIEVYKKRIMALDWMSDQTKAKAVKKLEKMTVKIGYPDQWNDTLKDVKIAPPEQGGSLLSNLVAINNAYIEKQKASLGKSVDKGQWIMSVYEVNAYYNPLNNEIVFPAGILQAPFYDLKAKPEANLGAIGMVIAHEISHAFDNLGSSYDENGNANNWWTTEDYEKFEKKLQSVIEFYDGIEVIPGVYNQGKLTVSENVADLGGMAASLQVASMLSKPDYKSYFEGYAAIWRSTMTREIAHYLTTVDTHSANKVRVNRTVSNFKEFYEAYGIESTDALYVAPEERVSIW</sequence>
<dbReference type="Pfam" id="PF05649">
    <property type="entry name" value="Peptidase_M13_N"/>
    <property type="match status" value="1"/>
</dbReference>
<dbReference type="PROSITE" id="PS51885">
    <property type="entry name" value="NEPRILYSIN"/>
    <property type="match status" value="1"/>
</dbReference>
<keyword evidence="8" id="KW-0732">Signal</keyword>
<feature type="chain" id="PRO_5038991592" evidence="8">
    <location>
        <begin position="22"/>
        <end position="783"/>
    </location>
</feature>
<proteinExistence type="inferred from homology"/>
<dbReference type="AlphaFoldDB" id="A0A1X7IUD0"/>
<evidence type="ECO:0000256" key="4">
    <source>
        <dbReference type="ARBA" id="ARBA00022723"/>
    </source>
</evidence>
<feature type="signal peptide" evidence="8">
    <location>
        <begin position="1"/>
        <end position="21"/>
    </location>
</feature>
<dbReference type="STRING" id="1852522.SAMN06295960_0791"/>
<dbReference type="SUPFAM" id="SSF55486">
    <property type="entry name" value="Metalloproteases ('zincins'), catalytic domain"/>
    <property type="match status" value="1"/>
</dbReference>
<dbReference type="OrthoDB" id="9775677at2"/>
<dbReference type="RefSeq" id="WP_085493015.1">
    <property type="nucleotide sequence ID" value="NZ_FXAZ01000001.1"/>
</dbReference>
<keyword evidence="4" id="KW-0479">Metal-binding</keyword>
<dbReference type="InterPro" id="IPR000718">
    <property type="entry name" value="Peptidase_M13"/>
</dbReference>
<accession>A0A1X7IUD0</accession>
<dbReference type="Gene3D" id="3.40.390.10">
    <property type="entry name" value="Collagenase (Catalytic Domain)"/>
    <property type="match status" value="1"/>
</dbReference>
<dbReference type="Pfam" id="PF00395">
    <property type="entry name" value="SLH"/>
    <property type="match status" value="1"/>
</dbReference>
<gene>
    <name evidence="10" type="ORF">SAMN06295960_0791</name>
</gene>
<dbReference type="Gene3D" id="1.10.1380.10">
    <property type="entry name" value="Neutral endopeptidase , domain2"/>
    <property type="match status" value="1"/>
</dbReference>